<gene>
    <name evidence="1" type="ORF">OQJ68_10235</name>
</gene>
<organism evidence="1 2">
    <name type="scientific">Microbulbifer thermotolerans</name>
    <dbReference type="NCBI Taxonomy" id="252514"/>
    <lineage>
        <taxon>Bacteria</taxon>
        <taxon>Pseudomonadati</taxon>
        <taxon>Pseudomonadota</taxon>
        <taxon>Gammaproteobacteria</taxon>
        <taxon>Cellvibrionales</taxon>
        <taxon>Microbulbiferaceae</taxon>
        <taxon>Microbulbifer</taxon>
    </lineage>
</organism>
<evidence type="ECO:0000313" key="1">
    <source>
        <dbReference type="EMBL" id="MCX2802165.1"/>
    </source>
</evidence>
<dbReference type="AlphaFoldDB" id="A0AB35HXX9"/>
<dbReference type="EMBL" id="JAPHQB010000014">
    <property type="protein sequence ID" value="MCX2802165.1"/>
    <property type="molecule type" value="Genomic_DNA"/>
</dbReference>
<reference evidence="1" key="1">
    <citation type="submission" date="2022-11" db="EMBL/GenBank/DDBJ databases">
        <title>Chitin-degrading and fungicidal potential of chitinolytic bacterial strains from marine environment of the Pacific Ocean regions.</title>
        <authorList>
            <person name="Pentekhina I."/>
            <person name="Nedashkovskaya O."/>
            <person name="Seitkalieva A."/>
            <person name="Podvolotskaya A."/>
            <person name="Tekutyeva L."/>
            <person name="Balabanova L."/>
        </authorList>
    </citation>
    <scope>NUCLEOTIDE SEQUENCE</scope>
    <source>
        <strain evidence="1">KMM 6838</strain>
    </source>
</reference>
<comment type="caution">
    <text evidence="1">The sequence shown here is derived from an EMBL/GenBank/DDBJ whole genome shotgun (WGS) entry which is preliminary data.</text>
</comment>
<proteinExistence type="predicted"/>
<sequence>MRYKVLGVTALVCLGGALVVTTGDAEPRSSAAASARITLRIMPRAQLHPTDIPGAGELCLDRIPADLYHISIRDLGGEAQEQERLVGRSGNYCLPVSTSAKGKMVVIVAE</sequence>
<evidence type="ECO:0000313" key="2">
    <source>
        <dbReference type="Proteomes" id="UP001209730"/>
    </source>
</evidence>
<dbReference type="Proteomes" id="UP001209730">
    <property type="component" value="Unassembled WGS sequence"/>
</dbReference>
<name>A0AB35HXX9_MICTH</name>
<dbReference type="RefSeq" id="WP_266066151.1">
    <property type="nucleotide sequence ID" value="NZ_JAPHQB010000014.1"/>
</dbReference>
<protein>
    <submittedName>
        <fullName evidence="1">Uncharacterized protein</fullName>
    </submittedName>
</protein>
<accession>A0AB35HXX9</accession>